<keyword evidence="3" id="KW-1185">Reference proteome</keyword>
<protein>
    <submittedName>
        <fullName evidence="2">Uncharacterized protein</fullName>
    </submittedName>
</protein>
<gene>
    <name evidence="2" type="ORF">ALC57_08079</name>
</gene>
<proteinExistence type="predicted"/>
<feature type="non-terminal residue" evidence="2">
    <location>
        <position position="1"/>
    </location>
</feature>
<sequence length="134" mass="14974">SISEDACDKTYGVNTESDPSRPVTPSCVIRQGDGYEKLRDVVTHCDETCMRRKYVRDVNWYFKSLLDGSDSAIEIGITCGKYAAKHTVEKHVCLLVGELLQSWTLEAPYAARGVVGDRQLLEDIIEASGWRRGC</sequence>
<feature type="region of interest" description="Disordered" evidence="1">
    <location>
        <begin position="1"/>
        <end position="23"/>
    </location>
</feature>
<evidence type="ECO:0000256" key="1">
    <source>
        <dbReference type="SAM" id="MobiDB-lite"/>
    </source>
</evidence>
<dbReference type="EMBL" id="KQ979701">
    <property type="protein sequence ID" value="KYN19603.1"/>
    <property type="molecule type" value="Genomic_DNA"/>
</dbReference>
<accession>A0A195E380</accession>
<dbReference type="AlphaFoldDB" id="A0A195E380"/>
<dbReference type="Proteomes" id="UP000078492">
    <property type="component" value="Unassembled WGS sequence"/>
</dbReference>
<organism evidence="2 3">
    <name type="scientific">Trachymyrmex cornetzi</name>
    <dbReference type="NCBI Taxonomy" id="471704"/>
    <lineage>
        <taxon>Eukaryota</taxon>
        <taxon>Metazoa</taxon>
        <taxon>Ecdysozoa</taxon>
        <taxon>Arthropoda</taxon>
        <taxon>Hexapoda</taxon>
        <taxon>Insecta</taxon>
        <taxon>Pterygota</taxon>
        <taxon>Neoptera</taxon>
        <taxon>Endopterygota</taxon>
        <taxon>Hymenoptera</taxon>
        <taxon>Apocrita</taxon>
        <taxon>Aculeata</taxon>
        <taxon>Formicoidea</taxon>
        <taxon>Formicidae</taxon>
        <taxon>Myrmicinae</taxon>
        <taxon>Trachymyrmex</taxon>
    </lineage>
</organism>
<evidence type="ECO:0000313" key="3">
    <source>
        <dbReference type="Proteomes" id="UP000078492"/>
    </source>
</evidence>
<reference evidence="2 3" key="1">
    <citation type="submission" date="2015-09" db="EMBL/GenBank/DDBJ databases">
        <title>Trachymyrmex cornetzi WGS genome.</title>
        <authorList>
            <person name="Nygaard S."/>
            <person name="Hu H."/>
            <person name="Boomsma J."/>
            <person name="Zhang G."/>
        </authorList>
    </citation>
    <scope>NUCLEOTIDE SEQUENCE [LARGE SCALE GENOMIC DNA]</scope>
    <source>
        <strain evidence="2">Tcor2-1</strain>
        <tissue evidence="2">Whole body</tissue>
    </source>
</reference>
<evidence type="ECO:0000313" key="2">
    <source>
        <dbReference type="EMBL" id="KYN19603.1"/>
    </source>
</evidence>
<name>A0A195E380_9HYME</name>